<evidence type="ECO:0000313" key="3">
    <source>
        <dbReference type="Proteomes" id="UP001499988"/>
    </source>
</evidence>
<keyword evidence="1" id="KW-0732">Signal</keyword>
<sequence length="333" mass="36706">MKKRISLSTAALTIAMVSGCVSTGPSNTKISSLPDIQMQDVENMPSKLFSNEQYTVIVMPTVVGASGVNKDVVQRQFQISLDNILAEAGIQTIDRDMHEQLIDELQLAESAGRLNFEGPMIADFAIYSNVSTATIRPKYLDGLSPPNCAYYGDIQGQVRIVELPSMRHIATTAMHGTQTETRPTFDPACPMTHTLVESMMNNSSNDALQSAKTELRNHMTPKGHVIARRGNDSLNVFKVSLGIARGAKPGEKVEIFRNRINQYDTGEVESEIIVVAEGKFTESIDGRSSWIELTNSNKADLILRGDMVRIVHEDSLLESADKSWKNLKKTLSF</sequence>
<dbReference type="RefSeq" id="WP_345336674.1">
    <property type="nucleotide sequence ID" value="NZ_BAABJZ010000099.1"/>
</dbReference>
<proteinExistence type="predicted"/>
<evidence type="ECO:0008006" key="4">
    <source>
        <dbReference type="Google" id="ProtNLM"/>
    </source>
</evidence>
<gene>
    <name evidence="2" type="ORF">GCM10023333_34160</name>
</gene>
<evidence type="ECO:0000256" key="1">
    <source>
        <dbReference type="SAM" id="SignalP"/>
    </source>
</evidence>
<dbReference type="EMBL" id="BAABJZ010000099">
    <property type="protein sequence ID" value="GAA4897978.1"/>
    <property type="molecule type" value="Genomic_DNA"/>
</dbReference>
<comment type="caution">
    <text evidence="2">The sequence shown here is derived from an EMBL/GenBank/DDBJ whole genome shotgun (WGS) entry which is preliminary data.</text>
</comment>
<dbReference type="Proteomes" id="UP001499988">
    <property type="component" value="Unassembled WGS sequence"/>
</dbReference>
<reference evidence="3" key="1">
    <citation type="journal article" date="2019" name="Int. J. Syst. Evol. Microbiol.">
        <title>The Global Catalogue of Microorganisms (GCM) 10K type strain sequencing project: providing services to taxonomists for standard genome sequencing and annotation.</title>
        <authorList>
            <consortium name="The Broad Institute Genomics Platform"/>
            <consortium name="The Broad Institute Genome Sequencing Center for Infectious Disease"/>
            <person name="Wu L."/>
            <person name="Ma J."/>
        </authorList>
    </citation>
    <scope>NUCLEOTIDE SEQUENCE [LARGE SCALE GENOMIC DNA]</scope>
    <source>
        <strain evidence="3">JCM 18401</strain>
    </source>
</reference>
<feature type="signal peptide" evidence="1">
    <location>
        <begin position="1"/>
        <end position="23"/>
    </location>
</feature>
<dbReference type="PROSITE" id="PS51257">
    <property type="entry name" value="PROKAR_LIPOPROTEIN"/>
    <property type="match status" value="1"/>
</dbReference>
<organism evidence="2 3">
    <name type="scientific">Ferrimonas pelagia</name>
    <dbReference type="NCBI Taxonomy" id="1177826"/>
    <lineage>
        <taxon>Bacteria</taxon>
        <taxon>Pseudomonadati</taxon>
        <taxon>Pseudomonadota</taxon>
        <taxon>Gammaproteobacteria</taxon>
        <taxon>Alteromonadales</taxon>
        <taxon>Ferrimonadaceae</taxon>
        <taxon>Ferrimonas</taxon>
    </lineage>
</organism>
<evidence type="ECO:0000313" key="2">
    <source>
        <dbReference type="EMBL" id="GAA4897978.1"/>
    </source>
</evidence>
<name>A0ABP9FCK6_9GAMM</name>
<accession>A0ABP9FCK6</accession>
<keyword evidence="3" id="KW-1185">Reference proteome</keyword>
<protein>
    <recommendedName>
        <fullName evidence="4">Curli production assembly/transport component CsgG</fullName>
    </recommendedName>
</protein>
<feature type="chain" id="PRO_5045630810" description="Curli production assembly/transport component CsgG" evidence="1">
    <location>
        <begin position="24"/>
        <end position="333"/>
    </location>
</feature>